<dbReference type="SUPFAM" id="SSF53756">
    <property type="entry name" value="UDP-Glycosyltransferase/glycogen phosphorylase"/>
    <property type="match status" value="1"/>
</dbReference>
<evidence type="ECO:0000259" key="1">
    <source>
        <dbReference type="Pfam" id="PF00534"/>
    </source>
</evidence>
<dbReference type="Gene3D" id="3.40.50.2000">
    <property type="entry name" value="Glycogen Phosphorylase B"/>
    <property type="match status" value="2"/>
</dbReference>
<dbReference type="CDD" id="cd03801">
    <property type="entry name" value="GT4_PimA-like"/>
    <property type="match status" value="1"/>
</dbReference>
<dbReference type="Proteomes" id="UP000299367">
    <property type="component" value="Unassembled WGS sequence"/>
</dbReference>
<dbReference type="Pfam" id="PF00534">
    <property type="entry name" value="Glycos_transf_1"/>
    <property type="match status" value="1"/>
</dbReference>
<dbReference type="GO" id="GO:0016740">
    <property type="term" value="F:transferase activity"/>
    <property type="evidence" value="ECO:0007669"/>
    <property type="project" value="UniProtKB-KW"/>
</dbReference>
<accession>A0A480AE17</accession>
<dbReference type="InterPro" id="IPR001296">
    <property type="entry name" value="Glyco_trans_1"/>
</dbReference>
<dbReference type="PANTHER" id="PTHR12526">
    <property type="entry name" value="GLYCOSYLTRANSFERASE"/>
    <property type="match status" value="1"/>
</dbReference>
<evidence type="ECO:0000313" key="3">
    <source>
        <dbReference type="Proteomes" id="UP000299367"/>
    </source>
</evidence>
<evidence type="ECO:0000313" key="2">
    <source>
        <dbReference type="EMBL" id="GCL41351.1"/>
    </source>
</evidence>
<dbReference type="EMBL" id="BJCF01000007">
    <property type="protein sequence ID" value="GCL41351.1"/>
    <property type="molecule type" value="Genomic_DNA"/>
</dbReference>
<keyword evidence="2" id="KW-0808">Transferase</keyword>
<dbReference type="OrthoDB" id="9806653at2"/>
<proteinExistence type="predicted"/>
<comment type="caution">
    <text evidence="2">The sequence shown here is derived from an EMBL/GenBank/DDBJ whole genome shotgun (WGS) entry which is preliminary data.</text>
</comment>
<organism evidence="2 3">
    <name type="scientific">Dolichospermum planctonicum</name>
    <dbReference type="NCBI Taxonomy" id="136072"/>
    <lineage>
        <taxon>Bacteria</taxon>
        <taxon>Bacillati</taxon>
        <taxon>Cyanobacteriota</taxon>
        <taxon>Cyanophyceae</taxon>
        <taxon>Nostocales</taxon>
        <taxon>Aphanizomenonaceae</taxon>
        <taxon>Dolichospermum</taxon>
    </lineage>
</organism>
<name>A0A480AE17_9CYAN</name>
<sequence length="401" mass="44846">MDVLVTASARFAITSDGMLWTPNQSLDYHFWSRYLDVYDEVKILARAKSYQLPPSGWNQASGQGIKAIPLPDYQGGSGLVKNYTYIKKTAIAALANTKAVQMRLSCDIGGIVWRCLASSRPYGIEVVNDPYDVFAPGAYKHPLRAVFRRWSTWQLQRHTANATAAAYVTEYSLQKRYPPKNGAFSTYFSSIDLPNSAFAAAPREPRTGIKSFTLVSVGTLAQLYKAPDILIKAIAVCVQEGLDLQLIWVGDGKYKRELQTLAAEKGINKRVTFCGYLSTREQVIEQLDKGDLFVLPSYQEGLPKAMIEAMARGLPCIGSNVGGIPELLPEEDMVNPGCHIALAHKIREVVTNPYRLGNMSISNLEKAKNYREDILQKRRIKFYSHVREQTQTWLSSQTKSF</sequence>
<protein>
    <submittedName>
        <fullName evidence="2">Glycosyl transferase group 1</fullName>
    </submittedName>
</protein>
<reference evidence="3" key="1">
    <citation type="submission" date="2019-02" db="EMBL/GenBank/DDBJ databases">
        <title>Draft genome sequence of Dolichospermum planctonicum NIES-80.</title>
        <authorList>
            <person name="Yamaguchi H."/>
            <person name="Suzuki S."/>
            <person name="Kawachi M."/>
        </authorList>
    </citation>
    <scope>NUCLEOTIDE SEQUENCE [LARGE SCALE GENOMIC DNA]</scope>
    <source>
        <strain evidence="3">NIES-80</strain>
    </source>
</reference>
<feature type="domain" description="Glycosyl transferase family 1" evidence="1">
    <location>
        <begin position="210"/>
        <end position="355"/>
    </location>
</feature>
<gene>
    <name evidence="2" type="ORF">NIES80_10460</name>
</gene>
<dbReference type="PANTHER" id="PTHR12526:SF630">
    <property type="entry name" value="GLYCOSYLTRANSFERASE"/>
    <property type="match status" value="1"/>
</dbReference>
<dbReference type="AlphaFoldDB" id="A0A480AE17"/>
<dbReference type="RefSeq" id="WP_137907085.1">
    <property type="nucleotide sequence ID" value="NZ_BJCF01000007.1"/>
</dbReference>